<accession>I6ZUA3</accession>
<proteinExistence type="predicted"/>
<dbReference type="STRING" id="1191523.MROS_2359"/>
<evidence type="ECO:0000313" key="2">
    <source>
        <dbReference type="Proteomes" id="UP000009011"/>
    </source>
</evidence>
<dbReference type="SUPFAM" id="SSF53474">
    <property type="entry name" value="alpha/beta-Hydrolases"/>
    <property type="match status" value="1"/>
</dbReference>
<reference evidence="1 2" key="1">
    <citation type="journal article" date="2013" name="PLoS ONE">
        <title>Genomic analysis of Melioribacter roseus, facultatively anaerobic organotrophic bacterium representing a novel deep lineage within Bacteriodetes/Chlorobi group.</title>
        <authorList>
            <person name="Kadnikov V.V."/>
            <person name="Mardanov A.V."/>
            <person name="Podosokorskaya O.A."/>
            <person name="Gavrilov S.N."/>
            <person name="Kublanov I.V."/>
            <person name="Beletsky A.V."/>
            <person name="Bonch-Osmolovskaya E.A."/>
            <person name="Ravin N.V."/>
        </authorList>
    </citation>
    <scope>NUCLEOTIDE SEQUENCE [LARGE SCALE GENOMIC DNA]</scope>
    <source>
        <strain evidence="2">JCM 17771 / P3M-2</strain>
    </source>
</reference>
<keyword evidence="2" id="KW-1185">Reference proteome</keyword>
<protein>
    <submittedName>
        <fullName evidence="1">Putative esterase</fullName>
    </submittedName>
</protein>
<name>I6ZUA3_MELRP</name>
<dbReference type="RefSeq" id="WP_014857019.1">
    <property type="nucleotide sequence ID" value="NC_018178.1"/>
</dbReference>
<gene>
    <name evidence="1" type="ordered locus">MROS_2359</name>
</gene>
<dbReference type="InterPro" id="IPR029058">
    <property type="entry name" value="AB_hydrolase_fold"/>
</dbReference>
<dbReference type="Proteomes" id="UP000009011">
    <property type="component" value="Chromosome"/>
</dbReference>
<dbReference type="Gene3D" id="3.40.50.1820">
    <property type="entry name" value="alpha/beta hydrolase"/>
    <property type="match status" value="1"/>
</dbReference>
<dbReference type="HOGENOM" id="CLU_090325_0_0_10"/>
<dbReference type="OrthoDB" id="9775130at2"/>
<dbReference type="AlphaFoldDB" id="I6ZUA3"/>
<dbReference type="eggNOG" id="COG4947">
    <property type="taxonomic scope" value="Bacteria"/>
</dbReference>
<sequence length="240" mass="28332">MEETYHKWYSQFLKRDLEMLVFGEFGEPVILFPHKKGRFYDCKDNGMISALEDLIVSRKIKVYCPDTIDEDSWYNFEAHPSERVKKHLLYESTIIKDVIEFTKYDTGKDRVILGGVDLGGYHALNLSLKHPELVSAMISVNGFYDIKQFIMGYYDEDCYFNNPFDYLPNLTDRKYLDPIEKIKFIFGVIEGDLSMRENLEISSIFKLKKIGHRLDIRNDVPNGWDGWNKLMNEYLKQLFD</sequence>
<dbReference type="KEGG" id="mro:MROS_2359"/>
<dbReference type="EMBL" id="CP003557">
    <property type="protein sequence ID" value="AFN75589.1"/>
    <property type="molecule type" value="Genomic_DNA"/>
</dbReference>
<evidence type="ECO:0000313" key="1">
    <source>
        <dbReference type="EMBL" id="AFN75589.1"/>
    </source>
</evidence>
<organism evidence="1 2">
    <name type="scientific">Melioribacter roseus (strain DSM 23840 / JCM 17771 / VKM B-2668 / P3M-2)</name>
    <dbReference type="NCBI Taxonomy" id="1191523"/>
    <lineage>
        <taxon>Bacteria</taxon>
        <taxon>Pseudomonadati</taxon>
        <taxon>Ignavibacteriota</taxon>
        <taxon>Ignavibacteria</taxon>
        <taxon>Ignavibacteriales</taxon>
        <taxon>Melioribacteraceae</taxon>
        <taxon>Melioribacter</taxon>
    </lineage>
</organism>